<dbReference type="GO" id="GO:0016788">
    <property type="term" value="F:hydrolase activity, acting on ester bonds"/>
    <property type="evidence" value="ECO:0007669"/>
    <property type="project" value="InterPro"/>
</dbReference>
<dbReference type="Pfam" id="PF00657">
    <property type="entry name" value="Lipase_GDSL"/>
    <property type="match status" value="1"/>
</dbReference>
<dbReference type="Proteomes" id="UP000544331">
    <property type="component" value="Unassembled WGS sequence"/>
</dbReference>
<dbReference type="PANTHER" id="PTHR45642">
    <property type="entry name" value="GDSL ESTERASE/LIPASE EXL3"/>
    <property type="match status" value="1"/>
</dbReference>
<dbReference type="InterPro" id="IPR036514">
    <property type="entry name" value="SGNH_hydro_sf"/>
</dbReference>
<reference evidence="3 4" key="1">
    <citation type="submission" date="2020-05" db="EMBL/GenBank/DDBJ databases">
        <title>Identification and distribution of gene clusters putatively required for synthesis of sphingolipid metabolism inhibitors in phylogenetically diverse species of the filamentous fungus Fusarium.</title>
        <authorList>
            <person name="Kim H.-S."/>
            <person name="Busman M."/>
            <person name="Brown D.W."/>
            <person name="Divon H."/>
            <person name="Uhlig S."/>
            <person name="Proctor R.H."/>
        </authorList>
    </citation>
    <scope>NUCLEOTIDE SEQUENCE [LARGE SCALE GENOMIC DNA]</scope>
    <source>
        <strain evidence="3 4">NRRL 66235</strain>
    </source>
</reference>
<evidence type="ECO:0000313" key="3">
    <source>
        <dbReference type="EMBL" id="KAF5724168.1"/>
    </source>
</evidence>
<dbReference type="CDD" id="cd01846">
    <property type="entry name" value="fatty_acyltransferase_like"/>
    <property type="match status" value="1"/>
</dbReference>
<dbReference type="InterPro" id="IPR001087">
    <property type="entry name" value="GDSL"/>
</dbReference>
<name>A0A8H6DNQ6_9HYPO</name>
<accession>A0A8H6DNQ6</accession>
<feature type="signal peptide" evidence="2">
    <location>
        <begin position="1"/>
        <end position="17"/>
    </location>
</feature>
<comment type="caution">
    <text evidence="3">The sequence shown here is derived from an EMBL/GenBank/DDBJ whole genome shotgun (WGS) entry which is preliminary data.</text>
</comment>
<sequence>MLSKLLVAAMGSILVQGAAVHAASSISYLFTFGDSYSQTGFDPNGAKPSAANPLGNPPFPGWTAAGGANWVGDIVKEQNNSLVLSYNFAYGGATVDANIVKPYASTVLSFVDQVNQFSNSVGKHPAGTSWTAQNTIAGDSDTVVEKATTRYFELLQVLYKAGLRKFVLLSVPPTELTPLMIQQGADSNALLVKAIKLYNSKLASKLSTFKKANSGAKTLLVDTSVSFKKAINNPKAYGAPDATCYNSDGKSCLWFNDYHPGIAINQLVAEQVADELKSNGFGW</sequence>
<dbReference type="InterPro" id="IPR050592">
    <property type="entry name" value="GDSL_lipolytic_enzyme"/>
</dbReference>
<gene>
    <name evidence="3" type="ORF">FMUND_1070</name>
</gene>
<dbReference type="PANTHER" id="PTHR45642:SF139">
    <property type="entry name" value="SGNH HYDROLASE-TYPE ESTERASE DOMAIN-CONTAINING PROTEIN"/>
    <property type="match status" value="1"/>
</dbReference>
<dbReference type="Gene3D" id="3.40.50.1110">
    <property type="entry name" value="SGNH hydrolase"/>
    <property type="match status" value="1"/>
</dbReference>
<keyword evidence="4" id="KW-1185">Reference proteome</keyword>
<keyword evidence="1 2" id="KW-0732">Signal</keyword>
<dbReference type="AlphaFoldDB" id="A0A8H6DNQ6"/>
<evidence type="ECO:0000256" key="2">
    <source>
        <dbReference type="SAM" id="SignalP"/>
    </source>
</evidence>
<evidence type="ECO:0000313" key="4">
    <source>
        <dbReference type="Proteomes" id="UP000544331"/>
    </source>
</evidence>
<evidence type="ECO:0000256" key="1">
    <source>
        <dbReference type="ARBA" id="ARBA00022729"/>
    </source>
</evidence>
<organism evidence="3 4">
    <name type="scientific">Fusarium mundagurra</name>
    <dbReference type="NCBI Taxonomy" id="1567541"/>
    <lineage>
        <taxon>Eukaryota</taxon>
        <taxon>Fungi</taxon>
        <taxon>Dikarya</taxon>
        <taxon>Ascomycota</taxon>
        <taxon>Pezizomycotina</taxon>
        <taxon>Sordariomycetes</taxon>
        <taxon>Hypocreomycetidae</taxon>
        <taxon>Hypocreales</taxon>
        <taxon>Nectriaceae</taxon>
        <taxon>Fusarium</taxon>
        <taxon>Fusarium fujikuroi species complex</taxon>
    </lineage>
</organism>
<protein>
    <submittedName>
        <fullName evidence="3">Cellulose-binding GDSL lipase acylhydrolase</fullName>
    </submittedName>
</protein>
<proteinExistence type="predicted"/>
<keyword evidence="3" id="KW-0378">Hydrolase</keyword>
<dbReference type="OrthoDB" id="1600564at2759"/>
<feature type="chain" id="PRO_5034986893" evidence="2">
    <location>
        <begin position="18"/>
        <end position="283"/>
    </location>
</feature>
<dbReference type="SUPFAM" id="SSF52266">
    <property type="entry name" value="SGNH hydrolase"/>
    <property type="match status" value="1"/>
</dbReference>
<dbReference type="EMBL" id="JAAOAN010000044">
    <property type="protein sequence ID" value="KAF5724168.1"/>
    <property type="molecule type" value="Genomic_DNA"/>
</dbReference>